<keyword evidence="3" id="KW-0813">Transport</keyword>
<feature type="transmembrane region" description="Helical" evidence="8">
    <location>
        <begin position="222"/>
        <end position="240"/>
    </location>
</feature>
<evidence type="ECO:0000256" key="5">
    <source>
        <dbReference type="ARBA" id="ARBA00022692"/>
    </source>
</evidence>
<dbReference type="Proteomes" id="UP000027986">
    <property type="component" value="Chromosome"/>
</dbReference>
<keyword evidence="7 8" id="KW-0472">Membrane</keyword>
<dbReference type="PANTHER" id="PTHR21716">
    <property type="entry name" value="TRANSMEMBRANE PROTEIN"/>
    <property type="match status" value="1"/>
</dbReference>
<dbReference type="RefSeq" id="WP_038569689.1">
    <property type="nucleotide sequence ID" value="NZ_CP008889.1"/>
</dbReference>
<evidence type="ECO:0000256" key="1">
    <source>
        <dbReference type="ARBA" id="ARBA00004651"/>
    </source>
</evidence>
<dbReference type="GeneID" id="41842008"/>
<evidence type="ECO:0000256" key="4">
    <source>
        <dbReference type="ARBA" id="ARBA00022475"/>
    </source>
</evidence>
<evidence type="ECO:0000313" key="9">
    <source>
        <dbReference type="EMBL" id="AIF41728.1"/>
    </source>
</evidence>
<comment type="subcellular location">
    <subcellularLocation>
        <location evidence="1">Cell membrane</location>
        <topology evidence="1">Multi-pass membrane protein</topology>
    </subcellularLocation>
</comment>
<sequence>MEQQKVESAREAVPYGVRVAAWWSVCLLAIAVGVLAFFWGVTRLGVVTVSFVTGVMFAALLAPIVSWLVRRGVGRTTSAVIAFFVGVGSAAGLIAFVVAQIDDSSGEFARQLTLAEQGARHWLVDGPLKIDETSASRYTTDLGTTLSNHTADIVGWAAAHVGIVTDGLSALLLTLFCALFLLADDGSIWRWIVRLLPRGAHNHVDLAGAAAWRTLVVYMRSLVLLALLNAAAMLPVLWFADVPLAVPLTVVIFLGSLIPLVGVLLAAALMFAVAFVGNGLVTALVLVAILTVLVQLLGNLVNPLILGRFVDLHPVVILIGVSAGTLLGGAFGAFTAVPLIAVVNNMVKVMRSYHLEEHGDEDLDAVDERQLERRAKEAM</sequence>
<dbReference type="EMBL" id="CP008889">
    <property type="protein sequence ID" value="AIF41728.1"/>
    <property type="molecule type" value="Genomic_DNA"/>
</dbReference>
<dbReference type="PANTHER" id="PTHR21716:SF53">
    <property type="entry name" value="PERMEASE PERM-RELATED"/>
    <property type="match status" value="1"/>
</dbReference>
<feature type="transmembrane region" description="Helical" evidence="8">
    <location>
        <begin position="47"/>
        <end position="69"/>
    </location>
</feature>
<comment type="similarity">
    <text evidence="2">Belongs to the autoinducer-2 exporter (AI-2E) (TC 2.A.86) family.</text>
</comment>
<feature type="transmembrane region" description="Helical" evidence="8">
    <location>
        <begin position="246"/>
        <end position="273"/>
    </location>
</feature>
<evidence type="ECO:0000256" key="6">
    <source>
        <dbReference type="ARBA" id="ARBA00022989"/>
    </source>
</evidence>
<dbReference type="HOGENOM" id="CLU_031275_3_2_11"/>
<dbReference type="eggNOG" id="COG0628">
    <property type="taxonomic scope" value="Bacteria"/>
</dbReference>
<dbReference type="GO" id="GO:0055085">
    <property type="term" value="P:transmembrane transport"/>
    <property type="evidence" value="ECO:0007669"/>
    <property type="project" value="TreeGrafter"/>
</dbReference>
<evidence type="ECO:0008006" key="11">
    <source>
        <dbReference type="Google" id="ProtNLM"/>
    </source>
</evidence>
<organism evidence="9 10">
    <name type="scientific">Dermacoccus nishinomiyaensis</name>
    <dbReference type="NCBI Taxonomy" id="1274"/>
    <lineage>
        <taxon>Bacteria</taxon>
        <taxon>Bacillati</taxon>
        <taxon>Actinomycetota</taxon>
        <taxon>Actinomycetes</taxon>
        <taxon>Micrococcales</taxon>
        <taxon>Dermacoccaceae</taxon>
        <taxon>Dermacoccus</taxon>
    </lineage>
</organism>
<feature type="transmembrane region" description="Helical" evidence="8">
    <location>
        <begin position="317"/>
        <end position="343"/>
    </location>
</feature>
<keyword evidence="10" id="KW-1185">Reference proteome</keyword>
<keyword evidence="6 8" id="KW-1133">Transmembrane helix</keyword>
<name>A0A075JNM2_9MICO</name>
<dbReference type="OrthoDB" id="9784366at2"/>
<feature type="transmembrane region" description="Helical" evidence="8">
    <location>
        <begin position="81"/>
        <end position="101"/>
    </location>
</feature>
<accession>A0A075JNM2</accession>
<evidence type="ECO:0000256" key="8">
    <source>
        <dbReference type="SAM" id="Phobius"/>
    </source>
</evidence>
<feature type="transmembrane region" description="Helical" evidence="8">
    <location>
        <begin position="280"/>
        <end position="297"/>
    </location>
</feature>
<evidence type="ECO:0000256" key="2">
    <source>
        <dbReference type="ARBA" id="ARBA00009773"/>
    </source>
</evidence>
<proteinExistence type="inferred from homology"/>
<keyword evidence="5 8" id="KW-0812">Transmembrane</keyword>
<evidence type="ECO:0000256" key="7">
    <source>
        <dbReference type="ARBA" id="ARBA00023136"/>
    </source>
</evidence>
<dbReference type="AlphaFoldDB" id="A0A075JNM2"/>
<dbReference type="InterPro" id="IPR002549">
    <property type="entry name" value="AI-2E-like"/>
</dbReference>
<reference evidence="9 10" key="1">
    <citation type="submission" date="2014-07" db="EMBL/GenBank/DDBJ databases">
        <title>Genome Sequencing of Dermacoccus nishinomiyaensis.</title>
        <authorList>
            <person name="Hong K.W."/>
            <person name="Chan K.G."/>
        </authorList>
    </citation>
    <scope>NUCLEOTIDE SEQUENCE [LARGE SCALE GENOMIC DNA]</scope>
    <source>
        <strain evidence="9 10">M25</strain>
    </source>
</reference>
<feature type="transmembrane region" description="Helical" evidence="8">
    <location>
        <begin position="153"/>
        <end position="182"/>
    </location>
</feature>
<dbReference type="KEGG" id="dni:HX89_13220"/>
<evidence type="ECO:0000313" key="10">
    <source>
        <dbReference type="Proteomes" id="UP000027986"/>
    </source>
</evidence>
<evidence type="ECO:0000256" key="3">
    <source>
        <dbReference type="ARBA" id="ARBA00022448"/>
    </source>
</evidence>
<gene>
    <name evidence="9" type="ORF">HX89_13220</name>
</gene>
<dbReference type="Pfam" id="PF01594">
    <property type="entry name" value="AI-2E_transport"/>
    <property type="match status" value="1"/>
</dbReference>
<feature type="transmembrane region" description="Helical" evidence="8">
    <location>
        <begin position="20"/>
        <end position="41"/>
    </location>
</feature>
<protein>
    <recommendedName>
        <fullName evidence="11">AI-2E family transporter</fullName>
    </recommendedName>
</protein>
<dbReference type="GO" id="GO:0005886">
    <property type="term" value="C:plasma membrane"/>
    <property type="evidence" value="ECO:0007669"/>
    <property type="project" value="UniProtKB-SubCell"/>
</dbReference>
<keyword evidence="4" id="KW-1003">Cell membrane</keyword>